<feature type="domain" description="Molybdopterin dinucleotide-binding" evidence="5">
    <location>
        <begin position="323"/>
        <end position="429"/>
    </location>
</feature>
<keyword evidence="2" id="KW-0408">Iron</keyword>
<dbReference type="SUPFAM" id="SSF50692">
    <property type="entry name" value="ADC-like"/>
    <property type="match status" value="1"/>
</dbReference>
<evidence type="ECO:0000313" key="7">
    <source>
        <dbReference type="Proteomes" id="UP000317429"/>
    </source>
</evidence>
<dbReference type="GO" id="GO:0051536">
    <property type="term" value="F:iron-sulfur cluster binding"/>
    <property type="evidence" value="ECO:0007669"/>
    <property type="project" value="UniProtKB-KW"/>
</dbReference>
<dbReference type="GO" id="GO:0022904">
    <property type="term" value="P:respiratory electron transport chain"/>
    <property type="evidence" value="ECO:0007669"/>
    <property type="project" value="TreeGrafter"/>
</dbReference>
<dbReference type="AlphaFoldDB" id="A0A518DBI4"/>
<gene>
    <name evidence="6" type="primary">nasC</name>
    <name evidence="6" type="ORF">Pla175_21900</name>
</gene>
<dbReference type="InterPro" id="IPR009010">
    <property type="entry name" value="Asp_de-COase-like_dom_sf"/>
</dbReference>
<dbReference type="GO" id="GO:0016020">
    <property type="term" value="C:membrane"/>
    <property type="evidence" value="ECO:0007669"/>
    <property type="project" value="TreeGrafter"/>
</dbReference>
<dbReference type="Gene3D" id="2.40.40.20">
    <property type="match status" value="1"/>
</dbReference>
<dbReference type="InterPro" id="IPR050123">
    <property type="entry name" value="Prok_molybdopt-oxidoreductase"/>
</dbReference>
<dbReference type="KEGG" id="pnd:Pla175_21900"/>
<dbReference type="GO" id="GO:0043546">
    <property type="term" value="F:molybdopterin cofactor binding"/>
    <property type="evidence" value="ECO:0007669"/>
    <property type="project" value="InterPro"/>
</dbReference>
<dbReference type="Gene3D" id="3.40.50.740">
    <property type="match status" value="1"/>
</dbReference>
<dbReference type="PANTHER" id="PTHR43105:SF10">
    <property type="entry name" value="NADH-QUINONE OXIDOREDUCTASE SUBUNIT G"/>
    <property type="match status" value="1"/>
</dbReference>
<dbReference type="CDD" id="cd00508">
    <property type="entry name" value="MopB_CT_Fdh-Nap-like"/>
    <property type="match status" value="1"/>
</dbReference>
<keyword evidence="1" id="KW-0479">Metal-binding</keyword>
<dbReference type="EC" id="1.7.99.4" evidence="6"/>
<dbReference type="Gene3D" id="3.40.228.10">
    <property type="entry name" value="Dimethylsulfoxide Reductase, domain 2"/>
    <property type="match status" value="1"/>
</dbReference>
<proteinExistence type="predicted"/>
<evidence type="ECO:0000259" key="4">
    <source>
        <dbReference type="Pfam" id="PF00384"/>
    </source>
</evidence>
<dbReference type="SUPFAM" id="SSF53706">
    <property type="entry name" value="Formate dehydrogenase/DMSO reductase, domains 1-3"/>
    <property type="match status" value="1"/>
</dbReference>
<dbReference type="InterPro" id="IPR006657">
    <property type="entry name" value="MoPterin_dinucl-bd_dom"/>
</dbReference>
<reference evidence="6 7" key="1">
    <citation type="submission" date="2019-02" db="EMBL/GenBank/DDBJ databases">
        <title>Deep-cultivation of Planctomycetes and their phenomic and genomic characterization uncovers novel biology.</title>
        <authorList>
            <person name="Wiegand S."/>
            <person name="Jogler M."/>
            <person name="Boedeker C."/>
            <person name="Pinto D."/>
            <person name="Vollmers J."/>
            <person name="Rivas-Marin E."/>
            <person name="Kohn T."/>
            <person name="Peeters S.H."/>
            <person name="Heuer A."/>
            <person name="Rast P."/>
            <person name="Oberbeckmann S."/>
            <person name="Bunk B."/>
            <person name="Jeske O."/>
            <person name="Meyerdierks A."/>
            <person name="Storesund J.E."/>
            <person name="Kallscheuer N."/>
            <person name="Luecker S."/>
            <person name="Lage O.M."/>
            <person name="Pohl T."/>
            <person name="Merkel B.J."/>
            <person name="Hornburger P."/>
            <person name="Mueller R.-W."/>
            <person name="Bruemmer F."/>
            <person name="Labrenz M."/>
            <person name="Spormann A.M."/>
            <person name="Op den Camp H."/>
            <person name="Overmann J."/>
            <person name="Amann R."/>
            <person name="Jetten M.S.M."/>
            <person name="Mascher T."/>
            <person name="Medema M.H."/>
            <person name="Devos D.P."/>
            <person name="Kaster A.-K."/>
            <person name="Ovreas L."/>
            <person name="Rohde M."/>
            <person name="Galperin M.Y."/>
            <person name="Jogler C."/>
        </authorList>
    </citation>
    <scope>NUCLEOTIDE SEQUENCE [LARGE SCALE GENOMIC DNA]</scope>
    <source>
        <strain evidence="6 7">Pla175</strain>
    </source>
</reference>
<evidence type="ECO:0000256" key="1">
    <source>
        <dbReference type="ARBA" id="ARBA00022723"/>
    </source>
</evidence>
<dbReference type="PANTHER" id="PTHR43105">
    <property type="entry name" value="RESPIRATORY NITRATE REDUCTASE"/>
    <property type="match status" value="1"/>
</dbReference>
<dbReference type="EMBL" id="CP036291">
    <property type="protein sequence ID" value="QDU88806.1"/>
    <property type="molecule type" value="Genomic_DNA"/>
</dbReference>
<organism evidence="6 7">
    <name type="scientific">Pirellulimonas nuda</name>
    <dbReference type="NCBI Taxonomy" id="2528009"/>
    <lineage>
        <taxon>Bacteria</taxon>
        <taxon>Pseudomonadati</taxon>
        <taxon>Planctomycetota</taxon>
        <taxon>Planctomycetia</taxon>
        <taxon>Pirellulales</taxon>
        <taxon>Lacipirellulaceae</taxon>
        <taxon>Pirellulimonas</taxon>
    </lineage>
</organism>
<dbReference type="GO" id="GO:0003954">
    <property type="term" value="F:NADH dehydrogenase activity"/>
    <property type="evidence" value="ECO:0007669"/>
    <property type="project" value="TreeGrafter"/>
</dbReference>
<dbReference type="Pfam" id="PF01568">
    <property type="entry name" value="Molydop_binding"/>
    <property type="match status" value="1"/>
</dbReference>
<evidence type="ECO:0000256" key="2">
    <source>
        <dbReference type="ARBA" id="ARBA00023004"/>
    </source>
</evidence>
<name>A0A518DBI4_9BACT</name>
<keyword evidence="7" id="KW-1185">Reference proteome</keyword>
<dbReference type="Pfam" id="PF00384">
    <property type="entry name" value="Molybdopterin"/>
    <property type="match status" value="1"/>
</dbReference>
<evidence type="ECO:0000259" key="5">
    <source>
        <dbReference type="Pfam" id="PF01568"/>
    </source>
</evidence>
<sequence length="449" mass="49438">MPGIAEKLIEQAAEWWGTASTSFLMHARGIEHHSHGVQNVLGAINIVLASGRIGRKNCGYATITGQANGQGGREHGQKCDQLPGARDLINPEHRAHVAKVWGVAPDELPQPGVDAYELFRKIDRGEIRALLSICFNPLVSLPDSNFVGKMLDKLDFYAAIDFFLNDTARHADIVLPGSLQEEDEGTVTQIEGRVIKINQAVDPPGDATQDWRIIQDIAAALGRPHGFEFQSPREIFDELREASRGWIADYSGITYEKIELQYGVCWPCPSDDHPGTPRLFEPGSYNPVAQGAGPYYFPDGKARFNTVEYAPPTEDVDAEYPVILTTGRVVSQFLSGTQTRRIGPLVDQYPAPRVEIHPKLAARLGIADEDWTTVASRRGEVTLRAKIVKSIRPDTVFVPYHWSGAKSINRVTIAAQDPISKIPEYKVCAVRVAKAAAAPDYADELEPQQ</sequence>
<keyword evidence="3" id="KW-0411">Iron-sulfur</keyword>
<dbReference type="Proteomes" id="UP000317429">
    <property type="component" value="Chromosome"/>
</dbReference>
<feature type="domain" description="Molybdopterin oxidoreductase" evidence="4">
    <location>
        <begin position="21"/>
        <end position="219"/>
    </location>
</feature>
<dbReference type="InterPro" id="IPR006656">
    <property type="entry name" value="Mopterin_OxRdtase"/>
</dbReference>
<protein>
    <submittedName>
        <fullName evidence="6">Assimilatory nitrate reductase catalytic subunit</fullName>
        <ecNumber evidence="6">1.7.99.4</ecNumber>
    </submittedName>
</protein>
<dbReference type="GO" id="GO:0046872">
    <property type="term" value="F:metal ion binding"/>
    <property type="evidence" value="ECO:0007669"/>
    <property type="project" value="UniProtKB-KW"/>
</dbReference>
<dbReference type="RefSeq" id="WP_197527418.1">
    <property type="nucleotide sequence ID" value="NZ_CP036291.1"/>
</dbReference>
<keyword evidence="6" id="KW-0560">Oxidoreductase</keyword>
<evidence type="ECO:0000313" key="6">
    <source>
        <dbReference type="EMBL" id="QDU88806.1"/>
    </source>
</evidence>
<evidence type="ECO:0000256" key="3">
    <source>
        <dbReference type="ARBA" id="ARBA00023014"/>
    </source>
</evidence>
<accession>A0A518DBI4</accession>